<evidence type="ECO:0000256" key="4">
    <source>
        <dbReference type="ARBA" id="ARBA00023125"/>
    </source>
</evidence>
<proteinExistence type="predicted"/>
<dbReference type="GO" id="GO:0006351">
    <property type="term" value="P:DNA-templated transcription"/>
    <property type="evidence" value="ECO:0007669"/>
    <property type="project" value="InterPro"/>
</dbReference>
<dbReference type="Proteomes" id="UP001140453">
    <property type="component" value="Unassembled WGS sequence"/>
</dbReference>
<keyword evidence="6" id="KW-0539">Nucleus</keyword>
<gene>
    <name evidence="8" type="ORF">N0V93_007637</name>
</gene>
<keyword evidence="3" id="KW-0805">Transcription regulation</keyword>
<evidence type="ECO:0000256" key="1">
    <source>
        <dbReference type="ARBA" id="ARBA00022723"/>
    </source>
</evidence>
<dbReference type="PANTHER" id="PTHR31944">
    <property type="entry name" value="HEME-RESPONSIVE ZINC FINGER TRANSCRIPTION FACTOR HAP1"/>
    <property type="match status" value="1"/>
</dbReference>
<reference evidence="8" key="1">
    <citation type="submission" date="2022-10" db="EMBL/GenBank/DDBJ databases">
        <title>Tapping the CABI collections for fungal endophytes: first genome assemblies for Collariella, Neodidymelliopsis, Ascochyta clinopodiicola, Didymella pomorum, Didymosphaeria variabile, Neocosmospora piperis and Neocucurbitaria cava.</title>
        <authorList>
            <person name="Hill R."/>
        </authorList>
    </citation>
    <scope>NUCLEOTIDE SEQUENCE</scope>
    <source>
        <strain evidence="8">IMI 355082</strain>
    </source>
</reference>
<dbReference type="InterPro" id="IPR051430">
    <property type="entry name" value="Fungal_TF_Env_Response"/>
</dbReference>
<sequence>MLLQTAEDDHISTLLEVERHTRPKYLVPSTLDPELLRLVPARVTTDRLWQTYKEHFESYYRVLHVPTFEREYQQFWAVQQASSAFLPQLLSVCAIASCFRDEDRLHQEGQVRTWIEAVRLWLFKADPRAQLSLGLLQAHLLMLIAGDVHWMKIDRSWIASGILLRNAISAGLHREPKDFFRISDFHTELRRRLWYSILEYDLLTSFAKGRVPSISEEEYDCEPPKSTELRLDDDAHQVQPEQLTNCVLAKYLALRARVCRAVNSIKLDLDYNDVIRLDSELKTFLHAISQGNHTHVEPFNHALTSIISHRSIIALHAPFVTRALHDPKWTYSRTRCLEISSTILSEALKLLEYSLDRDCGPFATIVNICRCEISNSVFLICHELLAQTVEQHGLAEHVSVLPASTKTWDRNNTWLVELLERTAAAMKKVSKPDLVSQRTCAWVELSAALCRATIAATSDQAVAAIKMAIKQGTDTWRSNREFQSLGNADIVESGSNTVYSESGTASGVEATLDEDYFNLFFDITALTRFD</sequence>
<keyword evidence="2" id="KW-0862">Zinc</keyword>
<dbReference type="GO" id="GO:0008270">
    <property type="term" value="F:zinc ion binding"/>
    <property type="evidence" value="ECO:0007669"/>
    <property type="project" value="InterPro"/>
</dbReference>
<keyword evidence="5" id="KW-0804">Transcription</keyword>
<dbReference type="SMART" id="SM00906">
    <property type="entry name" value="Fungal_trans"/>
    <property type="match status" value="1"/>
</dbReference>
<keyword evidence="1" id="KW-0479">Metal-binding</keyword>
<dbReference type="PANTHER" id="PTHR31944:SF131">
    <property type="entry name" value="HEME-RESPONSIVE ZINC FINGER TRANSCRIPTION FACTOR HAP1"/>
    <property type="match status" value="1"/>
</dbReference>
<dbReference type="InterPro" id="IPR007219">
    <property type="entry name" value="XnlR_reg_dom"/>
</dbReference>
<protein>
    <recommendedName>
        <fullName evidence="7">Xylanolytic transcriptional activator regulatory domain-containing protein</fullName>
    </recommendedName>
</protein>
<dbReference type="GO" id="GO:0000978">
    <property type="term" value="F:RNA polymerase II cis-regulatory region sequence-specific DNA binding"/>
    <property type="evidence" value="ECO:0007669"/>
    <property type="project" value="TreeGrafter"/>
</dbReference>
<evidence type="ECO:0000259" key="7">
    <source>
        <dbReference type="SMART" id="SM00906"/>
    </source>
</evidence>
<evidence type="ECO:0000256" key="6">
    <source>
        <dbReference type="ARBA" id="ARBA00023242"/>
    </source>
</evidence>
<dbReference type="EMBL" id="JAPEVB010000004">
    <property type="protein sequence ID" value="KAJ4390163.1"/>
    <property type="molecule type" value="Genomic_DNA"/>
</dbReference>
<dbReference type="Pfam" id="PF04082">
    <property type="entry name" value="Fungal_trans"/>
    <property type="match status" value="1"/>
</dbReference>
<evidence type="ECO:0000313" key="9">
    <source>
        <dbReference type="Proteomes" id="UP001140453"/>
    </source>
</evidence>
<name>A0A9W8YU16_9PEZI</name>
<keyword evidence="4" id="KW-0238">DNA-binding</keyword>
<evidence type="ECO:0000256" key="3">
    <source>
        <dbReference type="ARBA" id="ARBA00023015"/>
    </source>
</evidence>
<dbReference type="AlphaFoldDB" id="A0A9W8YU16"/>
<accession>A0A9W8YU16</accession>
<keyword evidence="9" id="KW-1185">Reference proteome</keyword>
<evidence type="ECO:0000313" key="8">
    <source>
        <dbReference type="EMBL" id="KAJ4390163.1"/>
    </source>
</evidence>
<dbReference type="GO" id="GO:0005634">
    <property type="term" value="C:nucleus"/>
    <property type="evidence" value="ECO:0007669"/>
    <property type="project" value="TreeGrafter"/>
</dbReference>
<feature type="domain" description="Xylanolytic transcriptional activator regulatory" evidence="7">
    <location>
        <begin position="156"/>
        <end position="230"/>
    </location>
</feature>
<dbReference type="GO" id="GO:0001228">
    <property type="term" value="F:DNA-binding transcription activator activity, RNA polymerase II-specific"/>
    <property type="evidence" value="ECO:0007669"/>
    <property type="project" value="TreeGrafter"/>
</dbReference>
<evidence type="ECO:0000256" key="5">
    <source>
        <dbReference type="ARBA" id="ARBA00023163"/>
    </source>
</evidence>
<dbReference type="CDD" id="cd12148">
    <property type="entry name" value="fungal_TF_MHR"/>
    <property type="match status" value="1"/>
</dbReference>
<dbReference type="OrthoDB" id="4236860at2759"/>
<comment type="caution">
    <text evidence="8">The sequence shown here is derived from an EMBL/GenBank/DDBJ whole genome shotgun (WGS) entry which is preliminary data.</text>
</comment>
<evidence type="ECO:0000256" key="2">
    <source>
        <dbReference type="ARBA" id="ARBA00022833"/>
    </source>
</evidence>
<organism evidence="8 9">
    <name type="scientific">Gnomoniopsis smithogilvyi</name>
    <dbReference type="NCBI Taxonomy" id="1191159"/>
    <lineage>
        <taxon>Eukaryota</taxon>
        <taxon>Fungi</taxon>
        <taxon>Dikarya</taxon>
        <taxon>Ascomycota</taxon>
        <taxon>Pezizomycotina</taxon>
        <taxon>Sordariomycetes</taxon>
        <taxon>Sordariomycetidae</taxon>
        <taxon>Diaporthales</taxon>
        <taxon>Gnomoniaceae</taxon>
        <taxon>Gnomoniopsis</taxon>
    </lineage>
</organism>